<dbReference type="InterPro" id="IPR044613">
    <property type="entry name" value="Nep1/2-like"/>
</dbReference>
<dbReference type="SMR" id="A0A803L9U6"/>
<dbReference type="Proteomes" id="UP000596660">
    <property type="component" value="Unplaced"/>
</dbReference>
<keyword evidence="1" id="KW-0645">Protease</keyword>
<organism evidence="2 3">
    <name type="scientific">Chenopodium quinoa</name>
    <name type="common">Quinoa</name>
    <dbReference type="NCBI Taxonomy" id="63459"/>
    <lineage>
        <taxon>Eukaryota</taxon>
        <taxon>Viridiplantae</taxon>
        <taxon>Streptophyta</taxon>
        <taxon>Embryophyta</taxon>
        <taxon>Tracheophyta</taxon>
        <taxon>Spermatophyta</taxon>
        <taxon>Magnoliopsida</taxon>
        <taxon>eudicotyledons</taxon>
        <taxon>Gunneridae</taxon>
        <taxon>Pentapetalae</taxon>
        <taxon>Caryophyllales</taxon>
        <taxon>Chenopodiaceae</taxon>
        <taxon>Chenopodioideae</taxon>
        <taxon>Atripliceae</taxon>
        <taxon>Chenopodium</taxon>
    </lineage>
</organism>
<dbReference type="InterPro" id="IPR038765">
    <property type="entry name" value="Papain-like_cys_pep_sf"/>
</dbReference>
<dbReference type="SUPFAM" id="SSF54001">
    <property type="entry name" value="Cysteine proteinases"/>
    <property type="match status" value="1"/>
</dbReference>
<keyword evidence="1" id="KW-0788">Thiol protease</keyword>
<evidence type="ECO:0000313" key="3">
    <source>
        <dbReference type="Proteomes" id="UP000596660"/>
    </source>
</evidence>
<keyword evidence="3" id="KW-1185">Reference proteome</keyword>
<dbReference type="PANTHER" id="PTHR46468">
    <property type="entry name" value="SENTRIN-SPECIFIC PROTEASE 8"/>
    <property type="match status" value="1"/>
</dbReference>
<keyword evidence="1" id="KW-0378">Hydrolase</keyword>
<dbReference type="AlphaFoldDB" id="A0A803L9U6"/>
<proteinExistence type="predicted"/>
<sequence length="103" mass="11805">MLFSSTKYDDILLVKPSISVCLATCEDKFVEEFAQSCKLSSKRLVLFAIYDNDDYRGSHWSIIVYDRTNNSFLHYDSMEGVNNFHAMKLFDAIKEFMGPGGEV</sequence>
<evidence type="ECO:0008006" key="4">
    <source>
        <dbReference type="Google" id="ProtNLM"/>
    </source>
</evidence>
<reference evidence="2" key="2">
    <citation type="submission" date="2021-03" db="UniProtKB">
        <authorList>
            <consortium name="EnsemblPlants"/>
        </authorList>
    </citation>
    <scope>IDENTIFICATION</scope>
</reference>
<dbReference type="PANTHER" id="PTHR46468:SF1">
    <property type="entry name" value="SENTRIN-SPECIFIC PROTEASE 8"/>
    <property type="match status" value="1"/>
</dbReference>
<dbReference type="GO" id="GO:0019784">
    <property type="term" value="F:deNEDDylase activity"/>
    <property type="evidence" value="ECO:0007669"/>
    <property type="project" value="InterPro"/>
</dbReference>
<reference evidence="2" key="1">
    <citation type="journal article" date="2017" name="Nature">
        <title>The genome of Chenopodium quinoa.</title>
        <authorList>
            <person name="Jarvis D.E."/>
            <person name="Ho Y.S."/>
            <person name="Lightfoot D.J."/>
            <person name="Schmoeckel S.M."/>
            <person name="Li B."/>
            <person name="Borm T.J.A."/>
            <person name="Ohyanagi H."/>
            <person name="Mineta K."/>
            <person name="Michell C.T."/>
            <person name="Saber N."/>
            <person name="Kharbatia N.M."/>
            <person name="Rupper R.R."/>
            <person name="Sharp A.R."/>
            <person name="Dally N."/>
            <person name="Boughton B.A."/>
            <person name="Woo Y.H."/>
            <person name="Gao G."/>
            <person name="Schijlen E.G.W.M."/>
            <person name="Guo X."/>
            <person name="Momin A.A."/>
            <person name="Negrao S."/>
            <person name="Al-Babili S."/>
            <person name="Gehring C."/>
            <person name="Roessner U."/>
            <person name="Jung C."/>
            <person name="Murphy K."/>
            <person name="Arold S.T."/>
            <person name="Gojobori T."/>
            <person name="van der Linden C.G."/>
            <person name="van Loo E.N."/>
            <person name="Jellen E.N."/>
            <person name="Maughan P.J."/>
            <person name="Tester M."/>
        </authorList>
    </citation>
    <scope>NUCLEOTIDE SEQUENCE [LARGE SCALE GENOMIC DNA]</scope>
    <source>
        <strain evidence="2">cv. PI 614886</strain>
    </source>
</reference>
<accession>A0A803L9U6</accession>
<evidence type="ECO:0000313" key="2">
    <source>
        <dbReference type="EnsemblPlants" id="AUR62008635-RA:cds"/>
    </source>
</evidence>
<dbReference type="GO" id="GO:0000338">
    <property type="term" value="P:protein deneddylation"/>
    <property type="evidence" value="ECO:0007669"/>
    <property type="project" value="TreeGrafter"/>
</dbReference>
<dbReference type="Gene3D" id="3.40.395.10">
    <property type="entry name" value="Adenoviral Proteinase, Chain A"/>
    <property type="match status" value="1"/>
</dbReference>
<dbReference type="Gramene" id="AUR62008635-RA">
    <property type="protein sequence ID" value="AUR62008635-RA:cds"/>
    <property type="gene ID" value="AUR62008635"/>
</dbReference>
<dbReference type="GO" id="GO:0008234">
    <property type="term" value="F:cysteine-type peptidase activity"/>
    <property type="evidence" value="ECO:0007669"/>
    <property type="project" value="UniProtKB-KW"/>
</dbReference>
<evidence type="ECO:0000256" key="1">
    <source>
        <dbReference type="ARBA" id="ARBA00022807"/>
    </source>
</evidence>
<name>A0A803L9U6_CHEQI</name>
<protein>
    <recommendedName>
        <fullName evidence="4">Ubiquitin-like protease family profile domain-containing protein</fullName>
    </recommendedName>
</protein>
<dbReference type="EnsemblPlants" id="AUR62008635-RA">
    <property type="protein sequence ID" value="AUR62008635-RA:cds"/>
    <property type="gene ID" value="AUR62008635"/>
</dbReference>